<keyword evidence="3" id="KW-1185">Reference proteome</keyword>
<organism evidence="2 3">
    <name type="scientific">Glossina pallidipes</name>
    <name type="common">Tsetse fly</name>
    <dbReference type="NCBI Taxonomy" id="7398"/>
    <lineage>
        <taxon>Eukaryota</taxon>
        <taxon>Metazoa</taxon>
        <taxon>Ecdysozoa</taxon>
        <taxon>Arthropoda</taxon>
        <taxon>Hexapoda</taxon>
        <taxon>Insecta</taxon>
        <taxon>Pterygota</taxon>
        <taxon>Neoptera</taxon>
        <taxon>Endopterygota</taxon>
        <taxon>Diptera</taxon>
        <taxon>Brachycera</taxon>
        <taxon>Muscomorpha</taxon>
        <taxon>Hippoboscoidea</taxon>
        <taxon>Glossinidae</taxon>
        <taxon>Glossina</taxon>
    </lineage>
</organism>
<sequence length="261" mass="29285">MLIYSAESRDVPYNDKTYCKINTAWRLMKKIGKHSAQADQSKSRLKNSQSVVTAQQKVVLGMSLVVNLVKNLKLGYQNRVNAASTTALSQPLPKIKIALTNSFFNSDDKIIFSSDPKIALTNSFFNSDDKIIFSSDPFLKASTYLQRETILIINAIVLMLHVISSPPAVLLVLVSQCLSFILLDLRCTLIELPVYLTWALMSAKYEEKSAEKQQVSKYTFIKNPMCGTQETKRNETKLLILLKIGASLSTTTNTNHKKLEK</sequence>
<proteinExistence type="predicted"/>
<reference evidence="2" key="2">
    <citation type="submission" date="2020-05" db="UniProtKB">
        <authorList>
            <consortium name="EnsemblMetazoa"/>
        </authorList>
    </citation>
    <scope>IDENTIFICATION</scope>
    <source>
        <strain evidence="2">IAEA</strain>
    </source>
</reference>
<dbReference type="VEuPathDB" id="VectorBase:GPAI024132"/>
<dbReference type="Proteomes" id="UP000092445">
    <property type="component" value="Unassembled WGS sequence"/>
</dbReference>
<feature type="transmembrane region" description="Helical" evidence="1">
    <location>
        <begin position="150"/>
        <end position="174"/>
    </location>
</feature>
<dbReference type="AlphaFoldDB" id="A0A1A9ZT68"/>
<protein>
    <submittedName>
        <fullName evidence="2">Uncharacterized protein</fullName>
    </submittedName>
</protein>
<dbReference type="EnsemblMetazoa" id="GPAI024132-RA">
    <property type="protein sequence ID" value="GPAI024132-PA"/>
    <property type="gene ID" value="GPAI024132"/>
</dbReference>
<evidence type="ECO:0000313" key="3">
    <source>
        <dbReference type="Proteomes" id="UP000092445"/>
    </source>
</evidence>
<keyword evidence="1" id="KW-0472">Membrane</keyword>
<accession>A0A1A9ZT68</accession>
<name>A0A1A9ZT68_GLOPL</name>
<keyword evidence="1" id="KW-1133">Transmembrane helix</keyword>
<evidence type="ECO:0000256" key="1">
    <source>
        <dbReference type="SAM" id="Phobius"/>
    </source>
</evidence>
<reference evidence="3" key="1">
    <citation type="submission" date="2014-03" db="EMBL/GenBank/DDBJ databases">
        <authorList>
            <person name="Aksoy S."/>
            <person name="Warren W."/>
            <person name="Wilson R.K."/>
        </authorList>
    </citation>
    <scope>NUCLEOTIDE SEQUENCE [LARGE SCALE GENOMIC DNA]</scope>
    <source>
        <strain evidence="3">IAEA</strain>
    </source>
</reference>
<evidence type="ECO:0000313" key="2">
    <source>
        <dbReference type="EnsemblMetazoa" id="GPAI024132-PA"/>
    </source>
</evidence>
<keyword evidence="1" id="KW-0812">Transmembrane</keyword>